<gene>
    <name evidence="1" type="ORF">PoB_001524100</name>
</gene>
<organism evidence="1 2">
    <name type="scientific">Plakobranchus ocellatus</name>
    <dbReference type="NCBI Taxonomy" id="259542"/>
    <lineage>
        <taxon>Eukaryota</taxon>
        <taxon>Metazoa</taxon>
        <taxon>Spiralia</taxon>
        <taxon>Lophotrochozoa</taxon>
        <taxon>Mollusca</taxon>
        <taxon>Gastropoda</taxon>
        <taxon>Heterobranchia</taxon>
        <taxon>Euthyneura</taxon>
        <taxon>Panpulmonata</taxon>
        <taxon>Sacoglossa</taxon>
        <taxon>Placobranchoidea</taxon>
        <taxon>Plakobranchidae</taxon>
        <taxon>Plakobranchus</taxon>
    </lineage>
</organism>
<reference evidence="1 2" key="1">
    <citation type="journal article" date="2021" name="Elife">
        <title>Chloroplast acquisition without the gene transfer in kleptoplastic sea slugs, Plakobranchus ocellatus.</title>
        <authorList>
            <person name="Maeda T."/>
            <person name="Takahashi S."/>
            <person name="Yoshida T."/>
            <person name="Shimamura S."/>
            <person name="Takaki Y."/>
            <person name="Nagai Y."/>
            <person name="Toyoda A."/>
            <person name="Suzuki Y."/>
            <person name="Arimoto A."/>
            <person name="Ishii H."/>
            <person name="Satoh N."/>
            <person name="Nishiyama T."/>
            <person name="Hasebe M."/>
            <person name="Maruyama T."/>
            <person name="Minagawa J."/>
            <person name="Obokata J."/>
            <person name="Shigenobu S."/>
        </authorList>
    </citation>
    <scope>NUCLEOTIDE SEQUENCE [LARGE SCALE GENOMIC DNA]</scope>
</reference>
<dbReference type="SUPFAM" id="SSF53254">
    <property type="entry name" value="Phosphoglycerate mutase-like"/>
    <property type="match status" value="1"/>
</dbReference>
<keyword evidence="2" id="KW-1185">Reference proteome</keyword>
<accession>A0AAV3Z2D2</accession>
<proteinExistence type="predicted"/>
<evidence type="ECO:0000313" key="2">
    <source>
        <dbReference type="Proteomes" id="UP000735302"/>
    </source>
</evidence>
<dbReference type="PROSITE" id="PS00778">
    <property type="entry name" value="HIS_ACID_PHOSPHAT_2"/>
    <property type="match status" value="1"/>
</dbReference>
<dbReference type="Gene3D" id="3.40.50.1240">
    <property type="entry name" value="Phosphoglycerate mutase-like"/>
    <property type="match status" value="1"/>
</dbReference>
<sequence length="289" mass="31622">MAKIDSTPQHIADKKRVMKALVHNKAILGVQALRQTKAPVVKLESTREGVLQISGRIRYPLCHRQPRAHGKPYPKALEGFKDTIELHATRTLRAVTSGRIDFAPSKHPSPVFVLYQTPSYPDVSDMFLTSNPSLTSARGNPNRDDVLMMSIGRLLFGILNEMDDVTDGIVKPRLYLYSAHDTTLAPLVEAMGIPLLKWPPFGHLCVYYKGAALAVSHRPPDPVQHIQTESVTVRSQSQRVSANVQICSSGFSNLMPSVPGSPTPTLLPTHLISEGPKKGSFPILNAGQG</sequence>
<dbReference type="EMBL" id="BLXT01001881">
    <property type="protein sequence ID" value="GFN88735.1"/>
    <property type="molecule type" value="Genomic_DNA"/>
</dbReference>
<dbReference type="InterPro" id="IPR033379">
    <property type="entry name" value="Acid_Pase_AS"/>
</dbReference>
<evidence type="ECO:0000313" key="1">
    <source>
        <dbReference type="EMBL" id="GFN88735.1"/>
    </source>
</evidence>
<protein>
    <submittedName>
        <fullName evidence="1">Lysophosphatidic acid phosphatase type 6-like</fullName>
    </submittedName>
</protein>
<name>A0AAV3Z2D2_9GAST</name>
<dbReference type="InterPro" id="IPR029033">
    <property type="entry name" value="His_PPase_superfam"/>
</dbReference>
<dbReference type="AlphaFoldDB" id="A0AAV3Z2D2"/>
<dbReference type="Proteomes" id="UP000735302">
    <property type="component" value="Unassembled WGS sequence"/>
</dbReference>
<comment type="caution">
    <text evidence="1">The sequence shown here is derived from an EMBL/GenBank/DDBJ whole genome shotgun (WGS) entry which is preliminary data.</text>
</comment>